<dbReference type="GO" id="GO:0000287">
    <property type="term" value="F:magnesium ion binding"/>
    <property type="evidence" value="ECO:0007669"/>
    <property type="project" value="UniProtKB-UniRule"/>
</dbReference>
<organism evidence="14 15">
    <name type="scientific">Acetomicrobium mobile (strain ATCC BAA-54 / DSM 13181 / JCM 12221 / NGA)</name>
    <name type="common">Anaerobaculum mobile</name>
    <dbReference type="NCBI Taxonomy" id="891968"/>
    <lineage>
        <taxon>Bacteria</taxon>
        <taxon>Thermotogati</taxon>
        <taxon>Synergistota</taxon>
        <taxon>Synergistia</taxon>
        <taxon>Synergistales</taxon>
        <taxon>Acetomicrobiaceae</taxon>
        <taxon>Acetomicrobium</taxon>
    </lineage>
</organism>
<keyword evidence="10 11" id="KW-0460">Magnesium</keyword>
<dbReference type="GO" id="GO:0043137">
    <property type="term" value="P:DNA replication, removal of RNA primer"/>
    <property type="evidence" value="ECO:0007669"/>
    <property type="project" value="TreeGrafter"/>
</dbReference>
<dbReference type="SUPFAM" id="SSF53098">
    <property type="entry name" value="Ribonuclease H-like"/>
    <property type="match status" value="1"/>
</dbReference>
<keyword evidence="7 11" id="KW-0479">Metal-binding</keyword>
<feature type="binding site" evidence="11">
    <location>
        <position position="6"/>
    </location>
    <ligand>
        <name>Mg(2+)</name>
        <dbReference type="ChEBI" id="CHEBI:18420"/>
        <label>1</label>
    </ligand>
</feature>
<dbReference type="GO" id="GO:0004523">
    <property type="term" value="F:RNA-DNA hybrid ribonuclease activity"/>
    <property type="evidence" value="ECO:0007669"/>
    <property type="project" value="UniProtKB-UniRule"/>
</dbReference>
<reference evidence="15" key="1">
    <citation type="journal article" date="2013" name="Stand. Genomic Sci.">
        <title>Complete genome sequence of the moderate thermophile Anaerobaculum mobile type strain (NGA(T)).</title>
        <authorList>
            <person name="Mavromatis K."/>
            <person name="Stackebrandt E."/>
            <person name="Held B."/>
            <person name="Lapidus A."/>
            <person name="Nolan M."/>
            <person name="Lucas S."/>
            <person name="Hammon N."/>
            <person name="Deshpande S."/>
            <person name="Cheng J.F."/>
            <person name="Tapia R."/>
            <person name="Goodwin L.A."/>
            <person name="Pitluck S."/>
            <person name="Liolios K."/>
            <person name="Pagani I."/>
            <person name="Ivanova N."/>
            <person name="Mikhailova N."/>
            <person name="Huntemann M."/>
            <person name="Pati A."/>
            <person name="Chen A."/>
            <person name="Palaniappan K."/>
            <person name="Land M."/>
            <person name="Rohde M."/>
            <person name="Spring S."/>
            <person name="Goker M."/>
            <person name="Woyke T."/>
            <person name="Detter J.C."/>
            <person name="Bristow J."/>
            <person name="Eisen J.A."/>
            <person name="Markowitz V."/>
            <person name="Hugenholtz P."/>
            <person name="Klenk H.P."/>
            <person name="Kyrpides N.C."/>
        </authorList>
    </citation>
    <scope>NUCLEOTIDE SEQUENCE</scope>
    <source>
        <strain evidence="15">ATCC BAA-54 / DSM 13181 / NGA</strain>
    </source>
</reference>
<evidence type="ECO:0000256" key="1">
    <source>
        <dbReference type="ARBA" id="ARBA00000077"/>
    </source>
</evidence>
<dbReference type="GO" id="GO:0003676">
    <property type="term" value="F:nucleic acid binding"/>
    <property type="evidence" value="ECO:0007669"/>
    <property type="project" value="InterPro"/>
</dbReference>
<comment type="cofactor">
    <cofactor evidence="11">
        <name>Mg(2+)</name>
        <dbReference type="ChEBI" id="CHEBI:18420"/>
    </cofactor>
    <text evidence="11">Binds 1 Mg(2+) ion per subunit. May bind a second metal ion at a regulatory site, or after substrate binding.</text>
</comment>
<evidence type="ECO:0000256" key="5">
    <source>
        <dbReference type="ARBA" id="ARBA00012180"/>
    </source>
</evidence>
<gene>
    <name evidence="11" type="primary">rnhA</name>
    <name evidence="14" type="ordered locus">Anamo_0221</name>
</gene>
<feature type="compositionally biased region" description="Basic and acidic residues" evidence="12">
    <location>
        <begin position="148"/>
        <end position="157"/>
    </location>
</feature>
<evidence type="ECO:0000256" key="4">
    <source>
        <dbReference type="ARBA" id="ARBA00011245"/>
    </source>
</evidence>
<keyword evidence="15" id="KW-1185">Reference proteome</keyword>
<protein>
    <recommendedName>
        <fullName evidence="5 11">Ribonuclease H</fullName>
        <shortName evidence="11">RNase H</shortName>
        <ecNumber evidence="5 11">3.1.26.4</ecNumber>
    </recommendedName>
</protein>
<evidence type="ECO:0000256" key="3">
    <source>
        <dbReference type="ARBA" id="ARBA00005300"/>
    </source>
</evidence>
<dbReference type="FunFam" id="3.30.420.10:FF:000089">
    <property type="entry name" value="Ribonuclease H"/>
    <property type="match status" value="1"/>
</dbReference>
<evidence type="ECO:0000256" key="12">
    <source>
        <dbReference type="SAM" id="MobiDB-lite"/>
    </source>
</evidence>
<evidence type="ECO:0000313" key="14">
    <source>
        <dbReference type="EMBL" id="AFM20882.1"/>
    </source>
</evidence>
<name>I4BUC5_ACEMN</name>
<dbReference type="Proteomes" id="UP000006061">
    <property type="component" value="Chromosome"/>
</dbReference>
<sequence length="157" mass="17645">MTIYTDGACLGNPGPGGYGVVLLYNDHRKEISGGFRLTTNNRMEIYAAIAGLSALNCSCEVTLFTDSRYLADAMNKGWVRRWKANGWMRNNKDKALNTDLWEKLLDLCEKHKVKFIWVKGHDGNPENERCDELSTSAARLPDLPADEGYERSIKNGN</sequence>
<dbReference type="InterPro" id="IPR050092">
    <property type="entry name" value="RNase_H"/>
</dbReference>
<accession>I4BUC5</accession>
<dbReference type="NCBIfam" id="NF001236">
    <property type="entry name" value="PRK00203.1"/>
    <property type="match status" value="1"/>
</dbReference>
<dbReference type="EMBL" id="CP003198">
    <property type="protein sequence ID" value="AFM20882.1"/>
    <property type="molecule type" value="Genomic_DNA"/>
</dbReference>
<dbReference type="EC" id="3.1.26.4" evidence="5 11"/>
<dbReference type="GO" id="GO:0005737">
    <property type="term" value="C:cytoplasm"/>
    <property type="evidence" value="ECO:0007669"/>
    <property type="project" value="UniProtKB-SubCell"/>
</dbReference>
<keyword evidence="11" id="KW-0963">Cytoplasm</keyword>
<evidence type="ECO:0000256" key="11">
    <source>
        <dbReference type="HAMAP-Rule" id="MF_00042"/>
    </source>
</evidence>
<evidence type="ECO:0000256" key="10">
    <source>
        <dbReference type="ARBA" id="ARBA00022842"/>
    </source>
</evidence>
<feature type="binding site" evidence="11">
    <location>
        <position position="131"/>
    </location>
    <ligand>
        <name>Mg(2+)</name>
        <dbReference type="ChEBI" id="CHEBI:18420"/>
        <label>2</label>
    </ligand>
</feature>
<comment type="subcellular location">
    <subcellularLocation>
        <location evidence="11">Cytoplasm</location>
    </subcellularLocation>
</comment>
<dbReference type="eggNOG" id="COG0328">
    <property type="taxonomic scope" value="Bacteria"/>
</dbReference>
<dbReference type="HAMAP" id="MF_00042">
    <property type="entry name" value="RNase_H"/>
    <property type="match status" value="1"/>
</dbReference>
<evidence type="ECO:0000313" key="15">
    <source>
        <dbReference type="Proteomes" id="UP000006061"/>
    </source>
</evidence>
<keyword evidence="6 11" id="KW-0540">Nuclease</keyword>
<dbReference type="InterPro" id="IPR036397">
    <property type="entry name" value="RNaseH_sf"/>
</dbReference>
<dbReference type="PANTHER" id="PTHR10642:SF26">
    <property type="entry name" value="RIBONUCLEASE H1"/>
    <property type="match status" value="1"/>
</dbReference>
<keyword evidence="9 11" id="KW-0378">Hydrolase</keyword>
<evidence type="ECO:0000256" key="6">
    <source>
        <dbReference type="ARBA" id="ARBA00022722"/>
    </source>
</evidence>
<feature type="binding site" evidence="11">
    <location>
        <position position="6"/>
    </location>
    <ligand>
        <name>Mg(2+)</name>
        <dbReference type="ChEBI" id="CHEBI:18420"/>
        <label>2</label>
    </ligand>
</feature>
<dbReference type="KEGG" id="amo:Anamo_0221"/>
<dbReference type="InterPro" id="IPR002156">
    <property type="entry name" value="RNaseH_domain"/>
</dbReference>
<dbReference type="PATRIC" id="fig|891968.3.peg.217"/>
<dbReference type="STRING" id="891968.Anamo_0221"/>
<dbReference type="PANTHER" id="PTHR10642">
    <property type="entry name" value="RIBONUCLEASE H1"/>
    <property type="match status" value="1"/>
</dbReference>
<evidence type="ECO:0000256" key="7">
    <source>
        <dbReference type="ARBA" id="ARBA00022723"/>
    </source>
</evidence>
<feature type="binding site" evidence="11">
    <location>
        <position position="44"/>
    </location>
    <ligand>
        <name>Mg(2+)</name>
        <dbReference type="ChEBI" id="CHEBI:18420"/>
        <label>1</label>
    </ligand>
</feature>
<feature type="binding site" evidence="11">
    <location>
        <position position="66"/>
    </location>
    <ligand>
        <name>Mg(2+)</name>
        <dbReference type="ChEBI" id="CHEBI:18420"/>
        <label>1</label>
    </ligand>
</feature>
<dbReference type="Pfam" id="PF00075">
    <property type="entry name" value="RNase_H"/>
    <property type="match status" value="1"/>
</dbReference>
<proteinExistence type="inferred from homology"/>
<dbReference type="CDD" id="cd09278">
    <property type="entry name" value="RNase_HI_prokaryote_like"/>
    <property type="match status" value="1"/>
</dbReference>
<dbReference type="InterPro" id="IPR022892">
    <property type="entry name" value="RNaseHI"/>
</dbReference>
<evidence type="ECO:0000259" key="13">
    <source>
        <dbReference type="PROSITE" id="PS50879"/>
    </source>
</evidence>
<feature type="domain" description="RNase H type-1" evidence="13">
    <location>
        <begin position="1"/>
        <end position="139"/>
    </location>
</feature>
<dbReference type="InterPro" id="IPR012337">
    <property type="entry name" value="RNaseH-like_sf"/>
</dbReference>
<dbReference type="HOGENOM" id="CLU_030894_6_2_0"/>
<evidence type="ECO:0000256" key="8">
    <source>
        <dbReference type="ARBA" id="ARBA00022759"/>
    </source>
</evidence>
<comment type="catalytic activity">
    <reaction evidence="1 11">
        <text>Endonucleolytic cleavage to 5'-phosphomonoester.</text>
        <dbReference type="EC" id="3.1.26.4"/>
    </reaction>
</comment>
<dbReference type="Gene3D" id="3.30.420.10">
    <property type="entry name" value="Ribonuclease H-like superfamily/Ribonuclease H"/>
    <property type="match status" value="1"/>
</dbReference>
<keyword evidence="8 11" id="KW-0255">Endonuclease</keyword>
<evidence type="ECO:0000256" key="2">
    <source>
        <dbReference type="ARBA" id="ARBA00004065"/>
    </source>
</evidence>
<feature type="region of interest" description="Disordered" evidence="12">
    <location>
        <begin position="128"/>
        <end position="157"/>
    </location>
</feature>
<comment type="similarity">
    <text evidence="3 11">Belongs to the RNase H family.</text>
</comment>
<comment type="subunit">
    <text evidence="4 11">Monomer.</text>
</comment>
<dbReference type="AlphaFoldDB" id="I4BUC5"/>
<comment type="function">
    <text evidence="2 11">Endonuclease that specifically degrades the RNA of RNA-DNA hybrids.</text>
</comment>
<dbReference type="PROSITE" id="PS50879">
    <property type="entry name" value="RNASE_H_1"/>
    <property type="match status" value="1"/>
</dbReference>
<evidence type="ECO:0000256" key="9">
    <source>
        <dbReference type="ARBA" id="ARBA00022801"/>
    </source>
</evidence>